<dbReference type="PANTHER" id="PTHR28307">
    <property type="entry name" value="PROTEIN PAL1"/>
    <property type="match status" value="1"/>
</dbReference>
<accession>A0AAN6YWK5</accession>
<gene>
    <name evidence="2" type="ORF">N656DRAFT_270504</name>
</gene>
<dbReference type="GeneID" id="89933191"/>
<proteinExistence type="predicted"/>
<feature type="compositionally biased region" description="Low complexity" evidence="1">
    <location>
        <begin position="439"/>
        <end position="451"/>
    </location>
</feature>
<dbReference type="AlphaFoldDB" id="A0AAN6YWK5"/>
<reference evidence="2" key="2">
    <citation type="submission" date="2023-05" db="EMBL/GenBank/DDBJ databases">
        <authorList>
            <consortium name="Lawrence Berkeley National Laboratory"/>
            <person name="Steindorff A."/>
            <person name="Hensen N."/>
            <person name="Bonometti L."/>
            <person name="Westerberg I."/>
            <person name="Brannstrom I.O."/>
            <person name="Guillou S."/>
            <person name="Cros-Aarteil S."/>
            <person name="Calhoun S."/>
            <person name="Haridas S."/>
            <person name="Kuo A."/>
            <person name="Mondo S."/>
            <person name="Pangilinan J."/>
            <person name="Riley R."/>
            <person name="Labutti K."/>
            <person name="Andreopoulos B."/>
            <person name="Lipzen A."/>
            <person name="Chen C."/>
            <person name="Yanf M."/>
            <person name="Daum C."/>
            <person name="Ng V."/>
            <person name="Clum A."/>
            <person name="Ohm R."/>
            <person name="Martin F."/>
            <person name="Silar P."/>
            <person name="Natvig D."/>
            <person name="Lalanne C."/>
            <person name="Gautier V."/>
            <person name="Ament-Velasquez S.L."/>
            <person name="Kruys A."/>
            <person name="Hutchinson M.I."/>
            <person name="Powell A.J."/>
            <person name="Barry K."/>
            <person name="Miller A.N."/>
            <person name="Grigoriev I.V."/>
            <person name="Debuchy R."/>
            <person name="Gladieux P."/>
            <person name="Thoren M.H."/>
            <person name="Johannesson H."/>
        </authorList>
    </citation>
    <scope>NUCLEOTIDE SEQUENCE</scope>
    <source>
        <strain evidence="2">CBS 508.74</strain>
    </source>
</reference>
<feature type="compositionally biased region" description="Basic and acidic residues" evidence="1">
    <location>
        <begin position="168"/>
        <end position="208"/>
    </location>
</feature>
<dbReference type="GO" id="GO:0005737">
    <property type="term" value="C:cytoplasm"/>
    <property type="evidence" value="ECO:0007669"/>
    <property type="project" value="TreeGrafter"/>
</dbReference>
<feature type="compositionally biased region" description="Polar residues" evidence="1">
    <location>
        <begin position="401"/>
        <end position="424"/>
    </location>
</feature>
<protein>
    <recommendedName>
        <fullName evidence="4">Protein pal1</fullName>
    </recommendedName>
</protein>
<reference evidence="2" key="1">
    <citation type="journal article" date="2023" name="Mol. Phylogenet. Evol.">
        <title>Genome-scale phylogeny and comparative genomics of the fungal order Sordariales.</title>
        <authorList>
            <person name="Hensen N."/>
            <person name="Bonometti L."/>
            <person name="Westerberg I."/>
            <person name="Brannstrom I.O."/>
            <person name="Guillou S."/>
            <person name="Cros-Aarteil S."/>
            <person name="Calhoun S."/>
            <person name="Haridas S."/>
            <person name="Kuo A."/>
            <person name="Mondo S."/>
            <person name="Pangilinan J."/>
            <person name="Riley R."/>
            <person name="LaButti K."/>
            <person name="Andreopoulos B."/>
            <person name="Lipzen A."/>
            <person name="Chen C."/>
            <person name="Yan M."/>
            <person name="Daum C."/>
            <person name="Ng V."/>
            <person name="Clum A."/>
            <person name="Steindorff A."/>
            <person name="Ohm R.A."/>
            <person name="Martin F."/>
            <person name="Silar P."/>
            <person name="Natvig D.O."/>
            <person name="Lalanne C."/>
            <person name="Gautier V."/>
            <person name="Ament-Velasquez S.L."/>
            <person name="Kruys A."/>
            <person name="Hutchinson M.I."/>
            <person name="Powell A.J."/>
            <person name="Barry K."/>
            <person name="Miller A.N."/>
            <person name="Grigoriev I.V."/>
            <person name="Debuchy R."/>
            <person name="Gladieux P."/>
            <person name="Hiltunen Thoren M."/>
            <person name="Johannesson H."/>
        </authorList>
    </citation>
    <scope>NUCLEOTIDE SEQUENCE</scope>
    <source>
        <strain evidence="2">CBS 508.74</strain>
    </source>
</reference>
<dbReference type="Proteomes" id="UP001302812">
    <property type="component" value="Unassembled WGS sequence"/>
</dbReference>
<evidence type="ECO:0008006" key="4">
    <source>
        <dbReference type="Google" id="ProtNLM"/>
    </source>
</evidence>
<name>A0AAN6YWK5_9PEZI</name>
<feature type="compositionally biased region" description="Polar residues" evidence="1">
    <location>
        <begin position="118"/>
        <end position="144"/>
    </location>
</feature>
<feature type="region of interest" description="Disordered" evidence="1">
    <location>
        <begin position="29"/>
        <end position="208"/>
    </location>
</feature>
<dbReference type="Pfam" id="PF08316">
    <property type="entry name" value="Pal1"/>
    <property type="match status" value="1"/>
</dbReference>
<feature type="compositionally biased region" description="Basic residues" evidence="1">
    <location>
        <begin position="48"/>
        <end position="58"/>
    </location>
</feature>
<dbReference type="RefSeq" id="XP_064674305.1">
    <property type="nucleotide sequence ID" value="XM_064809068.1"/>
</dbReference>
<feature type="region of interest" description="Disordered" evidence="1">
    <location>
        <begin position="354"/>
        <end position="386"/>
    </location>
</feature>
<dbReference type="PANTHER" id="PTHR28307:SF1">
    <property type="entry name" value="PAL1 CELL MORPHOLOGY PROTEIN"/>
    <property type="match status" value="1"/>
</dbReference>
<evidence type="ECO:0000313" key="2">
    <source>
        <dbReference type="EMBL" id="KAK4116735.1"/>
    </source>
</evidence>
<feature type="compositionally biased region" description="Basic and acidic residues" evidence="1">
    <location>
        <begin position="256"/>
        <end position="270"/>
    </location>
</feature>
<dbReference type="InterPro" id="IPR013226">
    <property type="entry name" value="Pal1"/>
</dbReference>
<feature type="region of interest" description="Disordered" evidence="1">
    <location>
        <begin position="400"/>
        <end position="454"/>
    </location>
</feature>
<dbReference type="EMBL" id="MU853333">
    <property type="protein sequence ID" value="KAK4116735.1"/>
    <property type="molecule type" value="Genomic_DNA"/>
</dbReference>
<evidence type="ECO:0000256" key="1">
    <source>
        <dbReference type="SAM" id="MobiDB-lite"/>
    </source>
</evidence>
<organism evidence="2 3">
    <name type="scientific">Canariomyces notabilis</name>
    <dbReference type="NCBI Taxonomy" id="2074819"/>
    <lineage>
        <taxon>Eukaryota</taxon>
        <taxon>Fungi</taxon>
        <taxon>Dikarya</taxon>
        <taxon>Ascomycota</taxon>
        <taxon>Pezizomycotina</taxon>
        <taxon>Sordariomycetes</taxon>
        <taxon>Sordariomycetidae</taxon>
        <taxon>Sordariales</taxon>
        <taxon>Chaetomiaceae</taxon>
        <taxon>Canariomyces</taxon>
    </lineage>
</organism>
<comment type="caution">
    <text evidence="2">The sequence shown here is derived from an EMBL/GenBank/DDBJ whole genome shotgun (WGS) entry which is preliminary data.</text>
</comment>
<evidence type="ECO:0000313" key="3">
    <source>
        <dbReference type="Proteomes" id="UP001302812"/>
    </source>
</evidence>
<feature type="region of interest" description="Disordered" evidence="1">
    <location>
        <begin position="228"/>
        <end position="270"/>
    </location>
</feature>
<sequence length="476" mass="53433">MDDWDLPNDKQWAAKYLLGPLYDPEPSQVFATRFKPLPSTPPDSVNPPRRRLSQRSRRSQSEDADADEKQPFLTRLLSRSNTVNSKPSLNNKPLPRPPPSPRSKYPPLSGLDRKRSVHTANPPQTRWNQGTVLFRANSLSTPRPSSAAMATAVNQAGSRRRAGSLAERYPDESSRRTPDMLNQEHRARDRADTLPRRSASLRERYPGDMSHRPLEMLKRDHRAADRAPHLHNHRRQQPNDPIDSLDVTGPVPGVTYHHEGPFDPTMKERNNKPLAPVEAVMDTNLEALKATPLEYLKDSLIKHVPLQGTAVVPPGMRDLGGRVMDYQEGPDLMRESDAPGGPYKRWEQLRYRDDDLKGKGEPAFSDDQRRRARGKQRASASPQNGTVYYEMQTPLRFTPTRAVSGSGKQKQGGNTYVRQRSASSGAELLPQAYAHEDSASSGLQRSRSSAGESLAQTLKRRFGSLRRKKVAKEAGY</sequence>
<keyword evidence="3" id="KW-1185">Reference proteome</keyword>